<dbReference type="Proteomes" id="UP000035720">
    <property type="component" value="Unassembled WGS sequence"/>
</dbReference>
<dbReference type="EMBL" id="CAJC01000150">
    <property type="protein sequence ID" value="CCI53467.1"/>
    <property type="molecule type" value="Genomic_DNA"/>
</dbReference>
<evidence type="ECO:0008006" key="3">
    <source>
        <dbReference type="Google" id="ProtNLM"/>
    </source>
</evidence>
<evidence type="ECO:0000313" key="2">
    <source>
        <dbReference type="Proteomes" id="UP000035720"/>
    </source>
</evidence>
<keyword evidence="2" id="KW-1185">Reference proteome</keyword>
<sequence length="163" mass="17277">MRIAKSDTLRGSAEEVFRRRTTPAFQEAKCAASRAERHTVSIESAPSGATIIRTERVMSTAAFPDSAKAVVGDHLRVLEVQEWGVPGADGSRRADIHVTIDGVPIAMSGAVVVRPLDAATCEQTLDADLRANIPFLGSRIEKLAQPAIDAGFAIEVDLLNGGA</sequence>
<organism evidence="1 2">
    <name type="scientific">Nostocoides jenkinsii Ben 74</name>
    <dbReference type="NCBI Taxonomy" id="1193518"/>
    <lineage>
        <taxon>Bacteria</taxon>
        <taxon>Bacillati</taxon>
        <taxon>Actinomycetota</taxon>
        <taxon>Actinomycetes</taxon>
        <taxon>Micrococcales</taxon>
        <taxon>Intrasporangiaceae</taxon>
        <taxon>Nostocoides</taxon>
    </lineage>
</organism>
<protein>
    <recommendedName>
        <fullName evidence="3">DUF2505 domain-containing protein</fullName>
    </recommendedName>
</protein>
<dbReference type="AlphaFoldDB" id="A0A077MEQ9"/>
<proteinExistence type="predicted"/>
<evidence type="ECO:0000313" key="1">
    <source>
        <dbReference type="EMBL" id="CCI53467.1"/>
    </source>
</evidence>
<dbReference type="RefSeq" id="WP_048543804.1">
    <property type="nucleotide sequence ID" value="NZ_HF571038.1"/>
</dbReference>
<dbReference type="Pfam" id="PF10698">
    <property type="entry name" value="DUF2505"/>
    <property type="match status" value="1"/>
</dbReference>
<dbReference type="STRING" id="1193518.BN13_40019"/>
<comment type="caution">
    <text evidence="1">The sequence shown here is derived from an EMBL/GenBank/DDBJ whole genome shotgun (WGS) entry which is preliminary data.</text>
</comment>
<name>A0A077MEQ9_9MICO</name>
<dbReference type="InterPro" id="IPR019639">
    <property type="entry name" value="DUF2505"/>
</dbReference>
<gene>
    <name evidence="1" type="ORF">BN13_40019</name>
</gene>
<accession>A0A077MEQ9</accession>
<dbReference type="OrthoDB" id="3266819at2"/>
<reference evidence="1 2" key="1">
    <citation type="journal article" date="2013" name="ISME J.">
        <title>A metabolic model for members of the genus Tetrasphaera involved in enhanced biological phosphorus removal.</title>
        <authorList>
            <person name="Kristiansen R."/>
            <person name="Nguyen H.T.T."/>
            <person name="Saunders A.M."/>
            <person name="Nielsen J.L."/>
            <person name="Wimmer R."/>
            <person name="Le V.Q."/>
            <person name="McIlroy S.J."/>
            <person name="Petrovski S."/>
            <person name="Seviour R.J."/>
            <person name="Calteau A."/>
            <person name="Nielsen K.L."/>
            <person name="Nielsen P.H."/>
        </authorList>
    </citation>
    <scope>NUCLEOTIDE SEQUENCE [LARGE SCALE GENOMIC DNA]</scope>
    <source>
        <strain evidence="1 2">Ben 74</strain>
    </source>
</reference>